<evidence type="ECO:0000256" key="2">
    <source>
        <dbReference type="ARBA" id="ARBA00004174"/>
    </source>
</evidence>
<evidence type="ECO:0000256" key="8">
    <source>
        <dbReference type="ARBA" id="ARBA00022848"/>
    </source>
</evidence>
<dbReference type="PANTHER" id="PTHR24292:SF100">
    <property type="entry name" value="CYTOCHROME P450 6A16, ISOFORM B-RELATED"/>
    <property type="match status" value="1"/>
</dbReference>
<evidence type="ECO:0000256" key="1">
    <source>
        <dbReference type="ARBA" id="ARBA00001971"/>
    </source>
</evidence>
<evidence type="ECO:0000259" key="18">
    <source>
        <dbReference type="PROSITE" id="PS50800"/>
    </source>
</evidence>
<feature type="domain" description="SAP" evidence="18">
    <location>
        <begin position="7"/>
        <end position="41"/>
    </location>
</feature>
<dbReference type="Pfam" id="PF02037">
    <property type="entry name" value="SAP"/>
    <property type="match status" value="1"/>
</dbReference>
<dbReference type="eggNOG" id="KOG0158">
    <property type="taxonomic scope" value="Eukaryota"/>
</dbReference>
<keyword evidence="5 13" id="KW-0349">Heme</keyword>
<dbReference type="SUPFAM" id="SSF50630">
    <property type="entry name" value="Acid proteases"/>
    <property type="match status" value="1"/>
</dbReference>
<reference evidence="19" key="3">
    <citation type="submission" date="2012-09" db="EMBL/GenBank/DDBJ databases">
        <authorList>
            <consortium name="VectorBase"/>
        </authorList>
    </citation>
    <scope>NUCLEOTIDE SEQUENCE</scope>
    <source>
        <strain evidence="19">Liverpool</strain>
    </source>
</reference>
<dbReference type="InterPro" id="IPR036361">
    <property type="entry name" value="SAP_dom_sf"/>
</dbReference>
<evidence type="ECO:0000256" key="12">
    <source>
        <dbReference type="ARBA" id="ARBA00023136"/>
    </source>
</evidence>
<feature type="binding site" description="axial binding residue" evidence="13">
    <location>
        <position position="906"/>
    </location>
    <ligand>
        <name>heme</name>
        <dbReference type="ChEBI" id="CHEBI:30413"/>
    </ligand>
    <ligandPart>
        <name>Fe</name>
        <dbReference type="ChEBI" id="CHEBI:18248"/>
    </ligandPart>
</feature>
<evidence type="ECO:0000256" key="10">
    <source>
        <dbReference type="ARBA" id="ARBA00023004"/>
    </source>
</evidence>
<evidence type="ECO:0000256" key="5">
    <source>
        <dbReference type="ARBA" id="ARBA00022617"/>
    </source>
</evidence>
<keyword evidence="14" id="KW-0862">Zinc</keyword>
<evidence type="ECO:0000256" key="7">
    <source>
        <dbReference type="ARBA" id="ARBA00022824"/>
    </source>
</evidence>
<proteinExistence type="inferred from homology"/>
<evidence type="ECO:0000256" key="3">
    <source>
        <dbReference type="ARBA" id="ARBA00004406"/>
    </source>
</evidence>
<dbReference type="Gene3D" id="1.10.720.30">
    <property type="entry name" value="SAP domain"/>
    <property type="match status" value="1"/>
</dbReference>
<evidence type="ECO:0000256" key="11">
    <source>
        <dbReference type="ARBA" id="ARBA00023033"/>
    </source>
</evidence>
<comment type="similarity">
    <text evidence="4">Belongs to the cytochrome P450 family.</text>
</comment>
<dbReference type="SUPFAM" id="SSF57756">
    <property type="entry name" value="Retrovirus zinc finger-like domains"/>
    <property type="match status" value="1"/>
</dbReference>
<dbReference type="SUPFAM" id="SSF48264">
    <property type="entry name" value="Cytochrome P450"/>
    <property type="match status" value="1"/>
</dbReference>
<feature type="domain" description="CCHC-type" evidence="17">
    <location>
        <begin position="317"/>
        <end position="333"/>
    </location>
</feature>
<dbReference type="Gene3D" id="2.40.70.10">
    <property type="entry name" value="Acid Proteases"/>
    <property type="match status" value="1"/>
</dbReference>
<feature type="compositionally biased region" description="Acidic residues" evidence="15">
    <location>
        <begin position="66"/>
        <end position="78"/>
    </location>
</feature>
<dbReference type="InterPro" id="IPR002401">
    <property type="entry name" value="Cyt_P450_E_grp-I"/>
</dbReference>
<dbReference type="Pfam" id="PF00098">
    <property type="entry name" value="zf-CCHC"/>
    <property type="match status" value="2"/>
</dbReference>
<dbReference type="GO" id="GO:0016705">
    <property type="term" value="F:oxidoreductase activity, acting on paired donors, with incorporation or reduction of molecular oxygen"/>
    <property type="evidence" value="ECO:0007669"/>
    <property type="project" value="InterPro"/>
</dbReference>
<evidence type="ECO:0000256" key="16">
    <source>
        <dbReference type="SAM" id="Phobius"/>
    </source>
</evidence>
<dbReference type="GO" id="GO:0020037">
    <property type="term" value="F:heme binding"/>
    <property type="evidence" value="ECO:0007669"/>
    <property type="project" value="InterPro"/>
</dbReference>
<dbReference type="STRING" id="7159.J9HJJ8"/>
<feature type="compositionally biased region" description="Basic and acidic residues" evidence="15">
    <location>
        <begin position="270"/>
        <end position="281"/>
    </location>
</feature>
<dbReference type="InterPro" id="IPR036875">
    <property type="entry name" value="Znf_CCHC_sf"/>
</dbReference>
<dbReference type="InterPro" id="IPR036396">
    <property type="entry name" value="Cyt_P450_sf"/>
</dbReference>
<dbReference type="AlphaFoldDB" id="J9HJJ8"/>
<dbReference type="Proteomes" id="UP000682892">
    <property type="component" value="Unassembled WGS sequence"/>
</dbReference>
<dbReference type="PROSITE" id="PS50158">
    <property type="entry name" value="ZF_CCHC"/>
    <property type="match status" value="2"/>
</dbReference>
<reference evidence="19" key="2">
    <citation type="journal article" date="2007" name="Science">
        <title>Genome sequence of Aedes aegypti, a major arbovirus vector.</title>
        <authorList>
            <person name="Nene V."/>
            <person name="Wortman J.R."/>
            <person name="Lawson D."/>
            <person name="Haas B."/>
            <person name="Kodira C."/>
            <person name="Tu Z.J."/>
            <person name="Loftus B."/>
            <person name="Xi Z."/>
            <person name="Megy K."/>
            <person name="Grabherr M."/>
            <person name="Ren Q."/>
            <person name="Zdobnov E.M."/>
            <person name="Lobo N.F."/>
            <person name="Campbell K.S."/>
            <person name="Brown S.E."/>
            <person name="Bonaldo M.F."/>
            <person name="Zhu J."/>
            <person name="Sinkins S.P."/>
            <person name="Hogenkamp D.G."/>
            <person name="Amedeo P."/>
            <person name="Arensburger P."/>
            <person name="Atkinson P.W."/>
            <person name="Bidwell S."/>
            <person name="Biedler J."/>
            <person name="Birney E."/>
            <person name="Bruggner R.V."/>
            <person name="Costas J."/>
            <person name="Coy M.R."/>
            <person name="Crabtree J."/>
            <person name="Crawford M."/>
            <person name="Debruyn B."/>
            <person name="Decaprio D."/>
            <person name="Eiglmeier K."/>
            <person name="Eisenstadt E."/>
            <person name="El-Dorry H."/>
            <person name="Gelbart W.M."/>
            <person name="Gomes S.L."/>
            <person name="Hammond M."/>
            <person name="Hannick L.I."/>
            <person name="Hogan J.R."/>
            <person name="Holmes M.H."/>
            <person name="Jaffe D."/>
            <person name="Johnston J.S."/>
            <person name="Kennedy R.C."/>
            <person name="Koo H."/>
            <person name="Kravitz S."/>
            <person name="Kriventseva E.V."/>
            <person name="Kulp D."/>
            <person name="Labutti K."/>
            <person name="Lee E."/>
            <person name="Li S."/>
            <person name="Lovin D.D."/>
            <person name="Mao C."/>
            <person name="Mauceli E."/>
            <person name="Menck C.F."/>
            <person name="Miller J.R."/>
            <person name="Montgomery P."/>
            <person name="Mori A."/>
            <person name="Nascimento A.L."/>
            <person name="Naveira H.F."/>
            <person name="Nusbaum C."/>
            <person name="O'leary S."/>
            <person name="Orvis J."/>
            <person name="Pertea M."/>
            <person name="Quesneville H."/>
            <person name="Reidenbach K.R."/>
            <person name="Rogers Y.H."/>
            <person name="Roth C.W."/>
            <person name="Schneider J.R."/>
            <person name="Schatz M."/>
            <person name="Shumway M."/>
            <person name="Stanke M."/>
            <person name="Stinson E.O."/>
            <person name="Tubio J.M."/>
            <person name="Vanzee J.P."/>
            <person name="Verjovski-Almeida S."/>
            <person name="Werner D."/>
            <person name="White O."/>
            <person name="Wyder S."/>
            <person name="Zeng Q."/>
            <person name="Zhao Q."/>
            <person name="Zhao Y."/>
            <person name="Hill C.A."/>
            <person name="Raikhel A.S."/>
            <person name="Soares M.B."/>
            <person name="Knudson D.L."/>
            <person name="Lee N.H."/>
            <person name="Galagan J."/>
            <person name="Salzberg S.L."/>
            <person name="Paulsen I.T."/>
            <person name="Dimopoulos G."/>
            <person name="Collins F.H."/>
            <person name="Birren B."/>
            <person name="Fraser-Liggett C.M."/>
            <person name="Severson D.W."/>
        </authorList>
    </citation>
    <scope>NUCLEOTIDE SEQUENCE [LARGE SCALE GENOMIC DNA]</scope>
    <source>
        <strain evidence="19">Liverpool</strain>
    </source>
</reference>
<evidence type="ECO:0000256" key="13">
    <source>
        <dbReference type="PIRSR" id="PIRSR602401-1"/>
    </source>
</evidence>
<dbReference type="PROSITE" id="PS00086">
    <property type="entry name" value="CYTOCHROME_P450"/>
    <property type="match status" value="1"/>
</dbReference>
<evidence type="ECO:0000256" key="6">
    <source>
        <dbReference type="ARBA" id="ARBA00022723"/>
    </source>
</evidence>
<dbReference type="GO" id="GO:0008270">
    <property type="term" value="F:zinc ion binding"/>
    <property type="evidence" value="ECO:0007669"/>
    <property type="project" value="UniProtKB-KW"/>
</dbReference>
<dbReference type="InterPro" id="IPR001878">
    <property type="entry name" value="Znf_CCHC"/>
</dbReference>
<dbReference type="InterPro" id="IPR003034">
    <property type="entry name" value="SAP_dom"/>
</dbReference>
<protein>
    <submittedName>
        <fullName evidence="19">AAEL017061-PA</fullName>
    </submittedName>
</protein>
<feature type="region of interest" description="Disordered" evidence="15">
    <location>
        <begin position="263"/>
        <end position="286"/>
    </location>
</feature>
<dbReference type="Gene3D" id="4.10.60.10">
    <property type="entry name" value="Zinc finger, CCHC-type"/>
    <property type="match status" value="1"/>
</dbReference>
<organism evidence="19 20">
    <name type="scientific">Aedes aegypti</name>
    <name type="common">Yellowfever mosquito</name>
    <name type="synonym">Culex aegypti</name>
    <dbReference type="NCBI Taxonomy" id="7159"/>
    <lineage>
        <taxon>Eukaryota</taxon>
        <taxon>Metazoa</taxon>
        <taxon>Ecdysozoa</taxon>
        <taxon>Arthropoda</taxon>
        <taxon>Hexapoda</taxon>
        <taxon>Insecta</taxon>
        <taxon>Pterygota</taxon>
        <taxon>Neoptera</taxon>
        <taxon>Endopterygota</taxon>
        <taxon>Diptera</taxon>
        <taxon>Nematocera</taxon>
        <taxon>Culicoidea</taxon>
        <taxon>Culicidae</taxon>
        <taxon>Culicinae</taxon>
        <taxon>Aedini</taxon>
        <taxon>Aedes</taxon>
        <taxon>Stegomyia</taxon>
    </lineage>
</organism>
<dbReference type="Pfam" id="PF00067">
    <property type="entry name" value="p450"/>
    <property type="match status" value="1"/>
</dbReference>
<keyword evidence="6 13" id="KW-0479">Metal-binding</keyword>
<evidence type="ECO:0000313" key="20">
    <source>
        <dbReference type="Proteomes" id="UP000682892"/>
    </source>
</evidence>
<keyword evidence="11" id="KW-0503">Monooxygenase</keyword>
<dbReference type="PhylomeDB" id="J9HJJ8"/>
<dbReference type="SMART" id="SM00513">
    <property type="entry name" value="SAP"/>
    <property type="match status" value="1"/>
</dbReference>
<dbReference type="PANTHER" id="PTHR24292">
    <property type="entry name" value="CYTOCHROME P450"/>
    <property type="match status" value="1"/>
</dbReference>
<feature type="region of interest" description="Disordered" evidence="15">
    <location>
        <begin position="49"/>
        <end position="89"/>
    </location>
</feature>
<dbReference type="GO" id="GO:0005506">
    <property type="term" value="F:iron ion binding"/>
    <property type="evidence" value="ECO:0007669"/>
    <property type="project" value="InterPro"/>
</dbReference>
<evidence type="ECO:0000313" key="19">
    <source>
        <dbReference type="EMBL" id="EJY58114.1"/>
    </source>
</evidence>
<name>J9HJJ8_AEDAE</name>
<dbReference type="InterPro" id="IPR001128">
    <property type="entry name" value="Cyt_P450"/>
</dbReference>
<evidence type="ECO:0000256" key="4">
    <source>
        <dbReference type="ARBA" id="ARBA00010617"/>
    </source>
</evidence>
<dbReference type="CDD" id="cd11056">
    <property type="entry name" value="CYP6-like"/>
    <property type="match status" value="1"/>
</dbReference>
<keyword evidence="16" id="KW-1133">Transmembrane helix</keyword>
<dbReference type="SUPFAM" id="SSF68906">
    <property type="entry name" value="SAP domain"/>
    <property type="match status" value="1"/>
</dbReference>
<dbReference type="GO" id="GO:0004497">
    <property type="term" value="F:monooxygenase activity"/>
    <property type="evidence" value="ECO:0007669"/>
    <property type="project" value="UniProtKB-KW"/>
</dbReference>
<accession>J9HJJ8</accession>
<dbReference type="VEuPathDB" id="VectorBase:AAEL017061"/>
<dbReference type="SMART" id="SM00343">
    <property type="entry name" value="ZnF_C2HC"/>
    <property type="match status" value="2"/>
</dbReference>
<evidence type="ECO:0000256" key="15">
    <source>
        <dbReference type="SAM" id="MobiDB-lite"/>
    </source>
</evidence>
<dbReference type="FunFam" id="1.10.630.10:FF:000042">
    <property type="entry name" value="Cytochrome P450"/>
    <property type="match status" value="1"/>
</dbReference>
<dbReference type="Gene3D" id="1.10.630.10">
    <property type="entry name" value="Cytochrome P450"/>
    <property type="match status" value="1"/>
</dbReference>
<evidence type="ECO:0000259" key="17">
    <source>
        <dbReference type="PROSITE" id="PS50158"/>
    </source>
</evidence>
<dbReference type="GO" id="GO:0005789">
    <property type="term" value="C:endoplasmic reticulum membrane"/>
    <property type="evidence" value="ECO:0007669"/>
    <property type="project" value="UniProtKB-SubCell"/>
</dbReference>
<dbReference type="PROSITE" id="PS50800">
    <property type="entry name" value="SAP"/>
    <property type="match status" value="1"/>
</dbReference>
<keyword evidence="16" id="KW-0812">Transmembrane</keyword>
<dbReference type="GO" id="GO:0003676">
    <property type="term" value="F:nucleic acid binding"/>
    <property type="evidence" value="ECO:0007669"/>
    <property type="project" value="InterPro"/>
</dbReference>
<dbReference type="PRINTS" id="PR00463">
    <property type="entry name" value="EP450I"/>
</dbReference>
<evidence type="ECO:0000256" key="14">
    <source>
        <dbReference type="PROSITE-ProRule" id="PRU00047"/>
    </source>
</evidence>
<keyword evidence="14" id="KW-0863">Zinc-finger</keyword>
<dbReference type="PaxDb" id="7159-AAEL017061-PA"/>
<evidence type="ECO:0000256" key="9">
    <source>
        <dbReference type="ARBA" id="ARBA00023002"/>
    </source>
</evidence>
<keyword evidence="12 16" id="KW-0472">Membrane</keyword>
<comment type="subcellular location">
    <subcellularLocation>
        <location evidence="3">Endoplasmic reticulum membrane</location>
        <topology evidence="3">Peripheral membrane protein</topology>
    </subcellularLocation>
    <subcellularLocation>
        <location evidence="2">Microsome membrane</location>
        <topology evidence="2">Peripheral membrane protein</topology>
    </subcellularLocation>
</comment>
<feature type="transmembrane region" description="Helical" evidence="16">
    <location>
        <begin position="458"/>
        <end position="479"/>
    </location>
</feature>
<feature type="domain" description="CCHC-type" evidence="17">
    <location>
        <begin position="295"/>
        <end position="309"/>
    </location>
</feature>
<sequence length="961" mass="108967">MFVREVLTRLTNPQLREFCSARNLPTSGKKEKLIRRLLSFSENSQEETVLHTAKGIVTSTPKADEKESESEMSSEDESVGSRGSVRAPQFTFNDIGDSLERFSGERTDRDVHDWLDEFEETSENFGWSDAHKFVYSRRLLKGTAKLFVNSSSGLNSWKKLKAALQEEFGGKVSSAEIHELLRNRKKKSDESFLQYIYHMQNIAKRGRIEEEAVCEYVANGVNDISVNKVCLYGAKTVAELKERVKQYEKMKIQMCELSSQAVKNTNTGGRQKEKMESKSSVKDSTGTANVSDSVRCYNCGRRGHYANDCDTKSQGPKCFGCGEHGHRAKDCEREKKKAEVNALSDGMPVCEIQVGGSALRTLFDTGSRHNLLCESVYVKVGKPNLHPTMMSFSGFGAAKTPARGTVDVDVCVGVDKFPSMTFYVVPPGSKETIVSQESSRNLRASVLLQQRTSLVHTMAFLFTTLCLLLPLLGLLYYYVRRKFAYWADRGVPYVPGSLPMGSFNDMGSTKHIVELLDAIYKQYRNTHKAVGMFLSINPILLAVDLELVKQILVKDFNSFHDRGMYFNERDDPLASHMFSVEGERWRFLRNKLSPTFSSGKIKYMFLTVREIGLEFLASFEPFMERKEPVEIGIQAQKFTCDVIGSCAFGLSCNALKDESTELLDIADRVFNPKPLEMMYMLLLICFRKWAVKLRLKQTPADIERFFVGMVHKTVEHREKNNITRSDFLQLLMQLKNKGTLEEGEEDSKETISMNDVIAQAFLFFFGGFETSSKALSFALFELALNPELQEKARDEVQRTLDKHDGLLTYEALKDMTYVEQIVHESLRKYAPIGNVIRKANEPYQIHSPDIILEKGTMVMIPVHSIHHDPEIYPDPSRFDPDRFTPEAISARHSHSFLPFGDGPRNCIGMRFALLEVKFGIAQLLSRLRFTVNEKTQLPLRYDPKANVASALGGLWLDVERI</sequence>
<gene>
    <name evidence="19" type="ORF">AaeL_AAEL017061</name>
</gene>
<dbReference type="InterPro" id="IPR050476">
    <property type="entry name" value="Insect_CytP450_Detox"/>
</dbReference>
<reference evidence="19" key="1">
    <citation type="submission" date="2005-10" db="EMBL/GenBank/DDBJ databases">
        <authorList>
            <person name="Loftus B.J."/>
            <person name="Nene V.M."/>
            <person name="Hannick L.I."/>
            <person name="Bidwell S."/>
            <person name="Haas B."/>
            <person name="Amedeo P."/>
            <person name="Orvis J."/>
            <person name="Wortman J.R."/>
            <person name="White O.R."/>
            <person name="Salzberg S."/>
            <person name="Shumway M."/>
            <person name="Koo H."/>
            <person name="Zhao Y."/>
            <person name="Holmes M."/>
            <person name="Miller J."/>
            <person name="Schatz M."/>
            <person name="Pop M."/>
            <person name="Pai G."/>
            <person name="Utterback T."/>
            <person name="Rogers Y.-H."/>
            <person name="Kravitz S."/>
            <person name="Fraser C.M."/>
        </authorList>
    </citation>
    <scope>NUCLEOTIDE SEQUENCE</scope>
    <source>
        <strain evidence="19">Liverpool</strain>
    </source>
</reference>
<comment type="cofactor">
    <cofactor evidence="1 13">
        <name>heme</name>
        <dbReference type="ChEBI" id="CHEBI:30413"/>
    </cofactor>
</comment>
<dbReference type="InterPro" id="IPR021109">
    <property type="entry name" value="Peptidase_aspartic_dom_sf"/>
</dbReference>
<dbReference type="PRINTS" id="PR00385">
    <property type="entry name" value="P450"/>
</dbReference>
<keyword evidence="8" id="KW-0492">Microsome</keyword>
<keyword evidence="7" id="KW-0256">Endoplasmic reticulum</keyword>
<keyword evidence="10 13" id="KW-0408">Iron</keyword>
<dbReference type="InterPro" id="IPR017972">
    <property type="entry name" value="Cyt_P450_CS"/>
</dbReference>
<keyword evidence="9" id="KW-0560">Oxidoreductase</keyword>
<dbReference type="EMBL" id="CH478509">
    <property type="protein sequence ID" value="EJY58114.1"/>
    <property type="molecule type" value="Genomic_DNA"/>
</dbReference>